<accession>A0ABR3M3J6</accession>
<organism evidence="1 2">
    <name type="scientific">Cirrhinus molitorella</name>
    <name type="common">mud carp</name>
    <dbReference type="NCBI Taxonomy" id="172907"/>
    <lineage>
        <taxon>Eukaryota</taxon>
        <taxon>Metazoa</taxon>
        <taxon>Chordata</taxon>
        <taxon>Craniata</taxon>
        <taxon>Vertebrata</taxon>
        <taxon>Euteleostomi</taxon>
        <taxon>Actinopterygii</taxon>
        <taxon>Neopterygii</taxon>
        <taxon>Teleostei</taxon>
        <taxon>Ostariophysi</taxon>
        <taxon>Cypriniformes</taxon>
        <taxon>Cyprinidae</taxon>
        <taxon>Labeoninae</taxon>
        <taxon>Labeonini</taxon>
        <taxon>Cirrhinus</taxon>
    </lineage>
</organism>
<name>A0ABR3M3J6_9TELE</name>
<comment type="caution">
    <text evidence="1">The sequence shown here is derived from an EMBL/GenBank/DDBJ whole genome shotgun (WGS) entry which is preliminary data.</text>
</comment>
<dbReference type="EMBL" id="JAYMGO010000017">
    <property type="protein sequence ID" value="KAL1258432.1"/>
    <property type="molecule type" value="Genomic_DNA"/>
</dbReference>
<evidence type="ECO:0000313" key="1">
    <source>
        <dbReference type="EMBL" id="KAL1258432.1"/>
    </source>
</evidence>
<reference evidence="1 2" key="1">
    <citation type="submission" date="2023-09" db="EMBL/GenBank/DDBJ databases">
        <authorList>
            <person name="Wang M."/>
        </authorList>
    </citation>
    <scope>NUCLEOTIDE SEQUENCE [LARGE SCALE GENOMIC DNA]</scope>
    <source>
        <strain evidence="1">GT-2023</strain>
        <tissue evidence="1">Liver</tissue>
    </source>
</reference>
<gene>
    <name evidence="1" type="ORF">QQF64_011676</name>
</gene>
<dbReference type="Proteomes" id="UP001558613">
    <property type="component" value="Unassembled WGS sequence"/>
</dbReference>
<proteinExistence type="predicted"/>
<keyword evidence="2" id="KW-1185">Reference proteome</keyword>
<sequence length="96" mass="10674">MQPPSVLRLIKAGSNRWSMADIFLRDDRRAKSNRMEQSLSQQIGVSFLPGCAGIPSDFLPGEDSSLGLHPLFQPLRSRALRAAPVFVQARVVFPRL</sequence>
<evidence type="ECO:0000313" key="2">
    <source>
        <dbReference type="Proteomes" id="UP001558613"/>
    </source>
</evidence>
<protein>
    <submittedName>
        <fullName evidence="1">Uncharacterized protein</fullName>
    </submittedName>
</protein>